<dbReference type="InterPro" id="IPR027417">
    <property type="entry name" value="P-loop_NTPase"/>
</dbReference>
<dbReference type="PANTHER" id="PTHR42781:SF5">
    <property type="entry name" value="PUTRESCINE TRANSPORT ATP-BINDING PROTEIN POTG"/>
    <property type="match status" value="1"/>
</dbReference>
<name>A0A417Y684_9ACTN</name>
<keyword evidence="5" id="KW-0547">Nucleotide-binding</keyword>
<keyword evidence="10" id="KW-0472">Membrane</keyword>
<evidence type="ECO:0000256" key="8">
    <source>
        <dbReference type="ARBA" id="ARBA00023004"/>
    </source>
</evidence>
<dbReference type="RefSeq" id="WP_118922973.1">
    <property type="nucleotide sequence ID" value="NZ_QXGH01000010.1"/>
</dbReference>
<evidence type="ECO:0000313" key="14">
    <source>
        <dbReference type="Proteomes" id="UP000283644"/>
    </source>
</evidence>
<dbReference type="SUPFAM" id="SSF50331">
    <property type="entry name" value="MOP-like"/>
    <property type="match status" value="1"/>
</dbReference>
<dbReference type="CDD" id="cd03259">
    <property type="entry name" value="ABC_Carb_Solutes_like"/>
    <property type="match status" value="1"/>
</dbReference>
<dbReference type="InterPro" id="IPR003593">
    <property type="entry name" value="AAA+_ATPase"/>
</dbReference>
<keyword evidence="8" id="KW-0408">Iron</keyword>
<evidence type="ECO:0000256" key="1">
    <source>
        <dbReference type="ARBA" id="ARBA00022448"/>
    </source>
</evidence>
<dbReference type="InterPro" id="IPR013611">
    <property type="entry name" value="Transp-assoc_OB_typ2"/>
</dbReference>
<evidence type="ECO:0000256" key="2">
    <source>
        <dbReference type="ARBA" id="ARBA00022475"/>
    </source>
</evidence>
<evidence type="ECO:0000256" key="11">
    <source>
        <dbReference type="ARBA" id="ARBA00066388"/>
    </source>
</evidence>
<evidence type="ECO:0000256" key="6">
    <source>
        <dbReference type="ARBA" id="ARBA00022840"/>
    </source>
</evidence>
<dbReference type="InterPro" id="IPR050093">
    <property type="entry name" value="ABC_SmlMolc_Importer"/>
</dbReference>
<sequence length="357" mass="36994">MSAALEIHGLEAGYGRTPVLLGIDLVVKDGVTAILGPSGCGKTTLLRTVAGFVAPSAGTVSVAGSEVVSGRRSVPARLRGLGYVPQDGALFPHLDVAANIAFGLTAAERGGSYGRTDRVAEMLELVELPSALAQRYPHELSGGQQQRVALARALAPRPTLVLLDEPFSSLDASLREDTGRAVVRALRAAGAAALLVTHDQGEALSLADQVAVMMGGAFLQVAPPATVYLSPAEPRVASFLGHASLVDGYVEGDAEARCALGIVPLRMTCEPGAVRLAVRAEQIQIRPHSADRADGAPAEVVDISFYGHDATVRVRLDSGEQLSARTPATSVPTPGDRVRVGVVGDVVAFRDDAAPRP</sequence>
<keyword evidence="7" id="KW-1278">Translocase</keyword>
<proteinExistence type="predicted"/>
<dbReference type="GO" id="GO:0015408">
    <property type="term" value="F:ABC-type ferric iron transporter activity"/>
    <property type="evidence" value="ECO:0007669"/>
    <property type="project" value="InterPro"/>
</dbReference>
<dbReference type="InterPro" id="IPR015853">
    <property type="entry name" value="ABC_transpr_FbpC"/>
</dbReference>
<organism evidence="13 14">
    <name type="scientific">Nocardioides immobilis</name>
    <dbReference type="NCBI Taxonomy" id="2049295"/>
    <lineage>
        <taxon>Bacteria</taxon>
        <taxon>Bacillati</taxon>
        <taxon>Actinomycetota</taxon>
        <taxon>Actinomycetes</taxon>
        <taxon>Propionibacteriales</taxon>
        <taxon>Nocardioidaceae</taxon>
        <taxon>Nocardioides</taxon>
    </lineage>
</organism>
<dbReference type="InterPro" id="IPR017871">
    <property type="entry name" value="ABC_transporter-like_CS"/>
</dbReference>
<evidence type="ECO:0000256" key="7">
    <source>
        <dbReference type="ARBA" id="ARBA00022967"/>
    </source>
</evidence>
<dbReference type="Gene3D" id="3.40.50.300">
    <property type="entry name" value="P-loop containing nucleotide triphosphate hydrolases"/>
    <property type="match status" value="1"/>
</dbReference>
<accession>A0A417Y684</accession>
<dbReference type="InterPro" id="IPR003439">
    <property type="entry name" value="ABC_transporter-like_ATP-bd"/>
</dbReference>
<keyword evidence="1" id="KW-0813">Transport</keyword>
<evidence type="ECO:0000256" key="10">
    <source>
        <dbReference type="ARBA" id="ARBA00023136"/>
    </source>
</evidence>
<dbReference type="Pfam" id="PF08402">
    <property type="entry name" value="TOBE_2"/>
    <property type="match status" value="1"/>
</dbReference>
<dbReference type="InterPro" id="IPR008995">
    <property type="entry name" value="Mo/tungstate-bd_C_term_dom"/>
</dbReference>
<dbReference type="SUPFAM" id="SSF52540">
    <property type="entry name" value="P-loop containing nucleoside triphosphate hydrolases"/>
    <property type="match status" value="1"/>
</dbReference>
<dbReference type="GO" id="GO:0015418">
    <property type="term" value="F:ABC-type quaternary ammonium compound transporting activity"/>
    <property type="evidence" value="ECO:0007669"/>
    <property type="project" value="UniProtKB-EC"/>
</dbReference>
<comment type="caution">
    <text evidence="13">The sequence shown here is derived from an EMBL/GenBank/DDBJ whole genome shotgun (WGS) entry which is preliminary data.</text>
</comment>
<reference evidence="13 14" key="1">
    <citation type="submission" date="2018-09" db="EMBL/GenBank/DDBJ databases">
        <title>Genome sequencing of Nocardioides immobilis CCTCC AB 2017083 for comparison to Nocardioides silvaticus.</title>
        <authorList>
            <person name="Li C."/>
            <person name="Wang G."/>
        </authorList>
    </citation>
    <scope>NUCLEOTIDE SEQUENCE [LARGE SCALE GENOMIC DNA]</scope>
    <source>
        <strain evidence="13 14">CCTCC AB 2017083</strain>
    </source>
</reference>
<keyword evidence="3" id="KW-0410">Iron transport</keyword>
<dbReference type="GO" id="GO:0005524">
    <property type="term" value="F:ATP binding"/>
    <property type="evidence" value="ECO:0007669"/>
    <property type="project" value="UniProtKB-KW"/>
</dbReference>
<evidence type="ECO:0000313" key="13">
    <source>
        <dbReference type="EMBL" id="RHW28193.1"/>
    </source>
</evidence>
<dbReference type="SMART" id="SM00382">
    <property type="entry name" value="AAA"/>
    <property type="match status" value="1"/>
</dbReference>
<keyword evidence="6 13" id="KW-0067">ATP-binding</keyword>
<dbReference type="GO" id="GO:0016887">
    <property type="term" value="F:ATP hydrolysis activity"/>
    <property type="evidence" value="ECO:0007669"/>
    <property type="project" value="InterPro"/>
</dbReference>
<keyword evidence="4" id="KW-0997">Cell inner membrane</keyword>
<dbReference type="Pfam" id="PF00005">
    <property type="entry name" value="ABC_tran"/>
    <property type="match status" value="1"/>
</dbReference>
<dbReference type="Proteomes" id="UP000283644">
    <property type="component" value="Unassembled WGS sequence"/>
</dbReference>
<dbReference type="PROSITE" id="PS00211">
    <property type="entry name" value="ABC_TRANSPORTER_1"/>
    <property type="match status" value="1"/>
</dbReference>
<keyword evidence="14" id="KW-1185">Reference proteome</keyword>
<feature type="domain" description="ABC transporter" evidence="12">
    <location>
        <begin position="5"/>
        <end position="240"/>
    </location>
</feature>
<keyword evidence="2" id="KW-1003">Cell membrane</keyword>
<evidence type="ECO:0000259" key="12">
    <source>
        <dbReference type="PROSITE" id="PS50893"/>
    </source>
</evidence>
<dbReference type="FunFam" id="3.40.50.300:FF:000425">
    <property type="entry name" value="Probable ABC transporter, ATP-binding subunit"/>
    <property type="match status" value="1"/>
</dbReference>
<dbReference type="PROSITE" id="PS50893">
    <property type="entry name" value="ABC_TRANSPORTER_2"/>
    <property type="match status" value="1"/>
</dbReference>
<keyword evidence="9" id="KW-0406">Ion transport</keyword>
<evidence type="ECO:0000256" key="9">
    <source>
        <dbReference type="ARBA" id="ARBA00023065"/>
    </source>
</evidence>
<evidence type="ECO:0000256" key="4">
    <source>
        <dbReference type="ARBA" id="ARBA00022519"/>
    </source>
</evidence>
<evidence type="ECO:0000256" key="5">
    <source>
        <dbReference type="ARBA" id="ARBA00022741"/>
    </source>
</evidence>
<gene>
    <name evidence="13" type="ORF">D0Z08_04190</name>
</gene>
<dbReference type="AlphaFoldDB" id="A0A417Y684"/>
<protein>
    <recommendedName>
        <fullName evidence="11">ABC-type quaternary amine transporter</fullName>
        <ecNumber evidence="11">7.6.2.9</ecNumber>
    </recommendedName>
</protein>
<dbReference type="EMBL" id="QXGH01000010">
    <property type="protein sequence ID" value="RHW28193.1"/>
    <property type="molecule type" value="Genomic_DNA"/>
</dbReference>
<dbReference type="GO" id="GO:0043190">
    <property type="term" value="C:ATP-binding cassette (ABC) transporter complex"/>
    <property type="evidence" value="ECO:0007669"/>
    <property type="project" value="InterPro"/>
</dbReference>
<evidence type="ECO:0000256" key="3">
    <source>
        <dbReference type="ARBA" id="ARBA00022496"/>
    </source>
</evidence>
<dbReference type="EC" id="7.6.2.9" evidence="11"/>
<dbReference type="PANTHER" id="PTHR42781">
    <property type="entry name" value="SPERMIDINE/PUTRESCINE IMPORT ATP-BINDING PROTEIN POTA"/>
    <property type="match status" value="1"/>
</dbReference>
<dbReference type="OrthoDB" id="3180400at2"/>